<feature type="transmembrane region" description="Helical" evidence="1">
    <location>
        <begin position="197"/>
        <end position="218"/>
    </location>
</feature>
<feature type="transmembrane region" description="Helical" evidence="1">
    <location>
        <begin position="12"/>
        <end position="34"/>
    </location>
</feature>
<accession>A0A1X7G2P0</accession>
<keyword evidence="1" id="KW-0472">Membrane</keyword>
<name>A0A1X7G2P0_9SPHN</name>
<protein>
    <recommendedName>
        <fullName evidence="4">PepSY domain-containing protein</fullName>
    </recommendedName>
</protein>
<gene>
    <name evidence="2" type="ORF">SAMN06295910_1027</name>
</gene>
<organism evidence="2 3">
    <name type="scientific">Allosphingosinicella indica</name>
    <dbReference type="NCBI Taxonomy" id="941907"/>
    <lineage>
        <taxon>Bacteria</taxon>
        <taxon>Pseudomonadati</taxon>
        <taxon>Pseudomonadota</taxon>
        <taxon>Alphaproteobacteria</taxon>
        <taxon>Sphingomonadales</taxon>
        <taxon>Sphingomonadaceae</taxon>
        <taxon>Allosphingosinicella</taxon>
    </lineage>
</organism>
<evidence type="ECO:0000313" key="3">
    <source>
        <dbReference type="Proteomes" id="UP000192934"/>
    </source>
</evidence>
<proteinExistence type="predicted"/>
<dbReference type="EMBL" id="LT840185">
    <property type="protein sequence ID" value="SMF62874.1"/>
    <property type="molecule type" value="Genomic_DNA"/>
</dbReference>
<dbReference type="AlphaFoldDB" id="A0A1X7G2P0"/>
<keyword evidence="1" id="KW-0812">Transmembrane</keyword>
<evidence type="ECO:0008006" key="4">
    <source>
        <dbReference type="Google" id="ProtNLM"/>
    </source>
</evidence>
<keyword evidence="1" id="KW-1133">Transmembrane helix</keyword>
<dbReference type="STRING" id="941907.SAMN06295910_1027"/>
<reference evidence="3" key="1">
    <citation type="submission" date="2017-04" db="EMBL/GenBank/DDBJ databases">
        <authorList>
            <person name="Varghese N."/>
            <person name="Submissions S."/>
        </authorList>
    </citation>
    <scope>NUCLEOTIDE SEQUENCE [LARGE SCALE GENOMIC DNA]</scope>
    <source>
        <strain evidence="3">Dd16</strain>
    </source>
</reference>
<dbReference type="RefSeq" id="WP_085217814.1">
    <property type="nucleotide sequence ID" value="NZ_LT840185.1"/>
</dbReference>
<sequence length="226" mass="24909">MRVRHSLRRVHIWLGWLVGVPFLLWTLSGLVMAWKPIEEVRGTALVADTPALPNGVVPVPPAIGPRAVKSVELVGDAAGPRWLVRYADGPARRADARTGALLPPLTAAEAMATVRARFTGDAKPVSVTRTSADDPPLDLRRPLATWRVGMDDGTALYVAADSGEIVARRTRWWRIYDFMWGIHIMDLETRENTSNGFLFAFAILSTATALLALILLPLSSRRKRSR</sequence>
<dbReference type="Proteomes" id="UP000192934">
    <property type="component" value="Chromosome I"/>
</dbReference>
<dbReference type="OrthoDB" id="9806195at2"/>
<keyword evidence="3" id="KW-1185">Reference proteome</keyword>
<evidence type="ECO:0000313" key="2">
    <source>
        <dbReference type="EMBL" id="SMF62874.1"/>
    </source>
</evidence>
<evidence type="ECO:0000256" key="1">
    <source>
        <dbReference type="SAM" id="Phobius"/>
    </source>
</evidence>